<evidence type="ECO:0000256" key="6">
    <source>
        <dbReference type="ARBA" id="ARBA00023242"/>
    </source>
</evidence>
<dbReference type="FunFam" id="1.10.10.10:FF:000020">
    <property type="entry name" value="SWI/SNF complex subunit SMARCC2 isoform c"/>
    <property type="match status" value="1"/>
</dbReference>
<evidence type="ECO:0000256" key="5">
    <source>
        <dbReference type="ARBA" id="ARBA00023163"/>
    </source>
</evidence>
<dbReference type="PROSITE" id="PS50090">
    <property type="entry name" value="MYB_LIKE"/>
    <property type="match status" value="1"/>
</dbReference>
<feature type="domain" description="SANT" evidence="10">
    <location>
        <begin position="245"/>
        <end position="296"/>
    </location>
</feature>
<feature type="compositionally biased region" description="Basic and acidic residues" evidence="7">
    <location>
        <begin position="332"/>
        <end position="343"/>
    </location>
</feature>
<evidence type="ECO:0000259" key="10">
    <source>
        <dbReference type="PROSITE" id="PS51293"/>
    </source>
</evidence>
<dbReference type="Gene3D" id="1.10.10.10">
    <property type="entry name" value="Winged helix-like DNA-binding domain superfamily/Winged helix DNA-binding domain"/>
    <property type="match status" value="1"/>
</dbReference>
<dbReference type="InterPro" id="IPR007526">
    <property type="entry name" value="SWIRM"/>
</dbReference>
<dbReference type="PROSITE" id="PS51293">
    <property type="entry name" value="SANT"/>
    <property type="match status" value="1"/>
</dbReference>
<evidence type="ECO:0000313" key="11">
    <source>
        <dbReference type="EMBL" id="OWM65509.1"/>
    </source>
</evidence>
<dbReference type="CDD" id="cd00167">
    <property type="entry name" value="SANT"/>
    <property type="match status" value="1"/>
</dbReference>
<dbReference type="Pfam" id="PF00249">
    <property type="entry name" value="Myb_DNA-binding"/>
    <property type="match status" value="1"/>
</dbReference>
<dbReference type="PANTHER" id="PTHR12802:SF140">
    <property type="entry name" value="SWI_SNF COMPLEX SUBUNIT SWI3A"/>
    <property type="match status" value="1"/>
</dbReference>
<dbReference type="PROSITE" id="PS50934">
    <property type="entry name" value="SWIRM"/>
    <property type="match status" value="1"/>
</dbReference>
<gene>
    <name evidence="11" type="ORF">CDL15_Pgr009099</name>
</gene>
<evidence type="ECO:0008006" key="13">
    <source>
        <dbReference type="Google" id="ProtNLM"/>
    </source>
</evidence>
<name>A0A218VZ24_PUNGR</name>
<accession>A0A218VZ24</accession>
<dbReference type="Pfam" id="PF16495">
    <property type="entry name" value="SWIRM-assoc_1"/>
    <property type="match status" value="1"/>
</dbReference>
<dbReference type="SUPFAM" id="SSF46689">
    <property type="entry name" value="Homeodomain-like"/>
    <property type="match status" value="2"/>
</dbReference>
<evidence type="ECO:0000313" key="12">
    <source>
        <dbReference type="Proteomes" id="UP000197138"/>
    </source>
</evidence>
<evidence type="ECO:0000256" key="3">
    <source>
        <dbReference type="ARBA" id="ARBA00023015"/>
    </source>
</evidence>
<dbReference type="InterPro" id="IPR017884">
    <property type="entry name" value="SANT_dom"/>
</dbReference>
<dbReference type="Proteomes" id="UP000197138">
    <property type="component" value="Unassembled WGS sequence"/>
</dbReference>
<dbReference type="PANTHER" id="PTHR12802">
    <property type="entry name" value="SWI/SNF COMPLEX-RELATED"/>
    <property type="match status" value="1"/>
</dbReference>
<evidence type="ECO:0000256" key="1">
    <source>
        <dbReference type="ARBA" id="ARBA00022473"/>
    </source>
</evidence>
<reference evidence="12" key="1">
    <citation type="journal article" date="2017" name="Plant J.">
        <title>The pomegranate (Punica granatum L.) genome and the genomics of punicalagin biosynthesis.</title>
        <authorList>
            <person name="Qin G."/>
            <person name="Xu C."/>
            <person name="Ming R."/>
            <person name="Tang H."/>
            <person name="Guyot R."/>
            <person name="Kramer E.M."/>
            <person name="Hu Y."/>
            <person name="Yi X."/>
            <person name="Qi Y."/>
            <person name="Xu X."/>
            <person name="Gao Z."/>
            <person name="Pan H."/>
            <person name="Jian J."/>
            <person name="Tian Y."/>
            <person name="Yue Z."/>
            <person name="Xu Y."/>
        </authorList>
    </citation>
    <scope>NUCLEOTIDE SEQUENCE [LARGE SCALE GENOMIC DNA]</scope>
    <source>
        <strain evidence="12">cv. Dabenzi</strain>
    </source>
</reference>
<evidence type="ECO:0000256" key="7">
    <source>
        <dbReference type="SAM" id="MobiDB-lite"/>
    </source>
</evidence>
<feature type="compositionally biased region" description="Polar residues" evidence="7">
    <location>
        <begin position="344"/>
        <end position="355"/>
    </location>
</feature>
<dbReference type="InterPro" id="IPR036388">
    <property type="entry name" value="WH-like_DNA-bd_sf"/>
</dbReference>
<keyword evidence="2" id="KW-0156">Chromatin regulator</keyword>
<dbReference type="InterPro" id="IPR009057">
    <property type="entry name" value="Homeodomain-like_sf"/>
</dbReference>
<dbReference type="Gene3D" id="1.10.10.60">
    <property type="entry name" value="Homeodomain-like"/>
    <property type="match status" value="1"/>
</dbReference>
<evidence type="ECO:0000256" key="2">
    <source>
        <dbReference type="ARBA" id="ARBA00022853"/>
    </source>
</evidence>
<dbReference type="EMBL" id="MTKT01005615">
    <property type="protein sequence ID" value="OWM65509.1"/>
    <property type="molecule type" value="Genomic_DNA"/>
</dbReference>
<dbReference type="GO" id="GO:0006325">
    <property type="term" value="P:chromatin organization"/>
    <property type="evidence" value="ECO:0007669"/>
    <property type="project" value="UniProtKB-KW"/>
</dbReference>
<dbReference type="InterPro" id="IPR001005">
    <property type="entry name" value="SANT/Myb"/>
</dbReference>
<feature type="domain" description="Myb-like" evidence="8">
    <location>
        <begin position="250"/>
        <end position="284"/>
    </location>
</feature>
<keyword evidence="3" id="KW-0805">Transcription regulation</keyword>
<protein>
    <recommendedName>
        <fullName evidence="13">SWI/SNF complex subunit SWI3A</fullName>
    </recommendedName>
</protein>
<dbReference type="InterPro" id="IPR032451">
    <property type="entry name" value="SMARCC_C"/>
</dbReference>
<sequence length="568" mass="62795">MAGTATIDPYARSSRRDLDDLYTIPIHSSWFSWDEIHETERVALKEFFDLSSISRTPKIYKEYRDFIINKYREDPSGRLAFTQVRKSLVGDVTLLHKVFLFLEKWGLINFGATDYGAVKAVGDTELKHHKVDVEEGVPNGIRVVAVPNSGRPLSAPTTTKRTGGPSREVSGIPPLASFSDVFRDAMQHKALACRNCSAICYSGCYESTKEEGFVICINCLKNENLGENKSKDDFRFSDCKGSDGNHGAEWTEAETLLLLESVLKHGDDWELVAQIIGNKSKLDCILKLIELPFGEFMFGSAYRAGKNDDPDGNVNKQLQRPLARSPEIIESDDQHKKTEKTEEIQNGDSGDSANQEPPLKRKRVNALPSGGVSLMKQAALMSATVSPDIAAASAETAVTAICNETSCSREIFDGQEVFTGNDSRALAGLHRYGIYVSIASGTVVGDFSMKDELSQAEAPEVPASKTVIPLRMRAATAAALGAAAAHAKLLADQEDREIEHLVASVIETQMKKVQYKMKHFEDLELIMEKEFAEMENLKEAITSERLHVLERALRAGISRWMDHPSLKC</sequence>
<keyword evidence="1" id="KW-0217">Developmental protein</keyword>
<keyword evidence="5" id="KW-0804">Transcription</keyword>
<keyword evidence="4" id="KW-0238">DNA-binding</keyword>
<evidence type="ECO:0000259" key="9">
    <source>
        <dbReference type="PROSITE" id="PS50934"/>
    </source>
</evidence>
<evidence type="ECO:0000256" key="4">
    <source>
        <dbReference type="ARBA" id="ARBA00023125"/>
    </source>
</evidence>
<feature type="region of interest" description="Disordered" evidence="7">
    <location>
        <begin position="307"/>
        <end position="364"/>
    </location>
</feature>
<dbReference type="GO" id="GO:0005634">
    <property type="term" value="C:nucleus"/>
    <property type="evidence" value="ECO:0007669"/>
    <property type="project" value="UniProtKB-ARBA"/>
</dbReference>
<evidence type="ECO:0000259" key="8">
    <source>
        <dbReference type="PROSITE" id="PS50090"/>
    </source>
</evidence>
<dbReference type="GO" id="GO:0003677">
    <property type="term" value="F:DNA binding"/>
    <property type="evidence" value="ECO:0007669"/>
    <property type="project" value="UniProtKB-KW"/>
</dbReference>
<proteinExistence type="predicted"/>
<comment type="caution">
    <text evidence="11">The sequence shown here is derived from an EMBL/GenBank/DDBJ whole genome shotgun (WGS) entry which is preliminary data.</text>
</comment>
<dbReference type="AlphaFoldDB" id="A0A218VZ24"/>
<feature type="domain" description="SWIRM" evidence="9">
    <location>
        <begin position="22"/>
        <end position="119"/>
    </location>
</feature>
<dbReference type="Pfam" id="PF04433">
    <property type="entry name" value="SWIRM"/>
    <property type="match status" value="1"/>
</dbReference>
<keyword evidence="6" id="KW-0539">Nucleus</keyword>
<organism evidence="11 12">
    <name type="scientific">Punica granatum</name>
    <name type="common">Pomegranate</name>
    <dbReference type="NCBI Taxonomy" id="22663"/>
    <lineage>
        <taxon>Eukaryota</taxon>
        <taxon>Viridiplantae</taxon>
        <taxon>Streptophyta</taxon>
        <taxon>Embryophyta</taxon>
        <taxon>Tracheophyta</taxon>
        <taxon>Spermatophyta</taxon>
        <taxon>Magnoliopsida</taxon>
        <taxon>eudicotyledons</taxon>
        <taxon>Gunneridae</taxon>
        <taxon>Pentapetalae</taxon>
        <taxon>rosids</taxon>
        <taxon>malvids</taxon>
        <taxon>Myrtales</taxon>
        <taxon>Lythraceae</taxon>
        <taxon>Punica</taxon>
    </lineage>
</organism>
<dbReference type="SMART" id="SM00717">
    <property type="entry name" value="SANT"/>
    <property type="match status" value="1"/>
</dbReference>